<name>A0A2G0E820_ENTFC</name>
<dbReference type="PANTHER" id="PTHR36108">
    <property type="entry name" value="COLOSSIN-B-RELATED"/>
    <property type="match status" value="1"/>
</dbReference>
<comment type="similarity">
    <text evidence="1">Belongs to the serine-aspartate repeat-containing protein (SDr) family.</text>
</comment>
<reference evidence="10 11" key="1">
    <citation type="submission" date="2017-10" db="EMBL/GenBank/DDBJ databases">
        <title>Draft genomes of the Enterococcus faecium isolated from human feces before and after Helicobacter pylori eradication therapy.</title>
        <authorList>
            <person name="Prianichniikov N.A."/>
            <person name="Glushchenko O.E."/>
            <person name="Malakhova M.V."/>
        </authorList>
    </citation>
    <scope>NUCLEOTIDE SEQUENCE [LARGE SCALE GENOMIC DNA]</scope>
    <source>
        <strain evidence="10 11">Hp_5-7</strain>
    </source>
</reference>
<dbReference type="Pfam" id="PF17802">
    <property type="entry name" value="SpaA"/>
    <property type="match status" value="3"/>
</dbReference>
<evidence type="ECO:0000256" key="8">
    <source>
        <dbReference type="SAM" id="SignalP"/>
    </source>
</evidence>
<keyword evidence="7" id="KW-0812">Transmembrane</keyword>
<dbReference type="Gene3D" id="2.60.40.2110">
    <property type="match status" value="1"/>
</dbReference>
<evidence type="ECO:0000259" key="9">
    <source>
        <dbReference type="PROSITE" id="PS50234"/>
    </source>
</evidence>
<keyword evidence="7" id="KW-0472">Membrane</keyword>
<dbReference type="InterPro" id="IPR049319">
    <property type="entry name" value="GBS104-like_Ig"/>
</dbReference>
<dbReference type="PROSITE" id="PS51257">
    <property type="entry name" value="PROKAR_LIPOPROTEIN"/>
    <property type="match status" value="1"/>
</dbReference>
<sequence>MKKKKSVWFMMVAILMGFIPPILTACSSIAHAIETQPDKIVDQAGLKVISSVSSDGNSLNWELQYEKSVASDGNDQALKFKVTADGEAIAFNEDASFAVNDDQWFAEKDFSKQSQGSLSFTTVLNVSKVALEIQADATKTDGTQAVTINKNILTSAVEGPHALKLPAVATQETTEVSATSPTIAKETTSSQETETTAQTEEASEATSSEINSSRVVVGASNLEYFSGISAFSSINYSNIAPEYTTDATKGTFPTNSWQPAGQTNVINHQGNKERNFATWDGVTSWNGDPSDTTHSYIQYGEKQTDFAIRKYAKETSKPGLYDVYLNVKGNKQQDIKPVDIVLVVDMSGSMESSQRNGWNDRAGAARNGVKNFLTSIQNAGLGNYVNVGLIGFSSPGYIGGKSGYISVKLGKVGNASQQQAINGALSPSFQGGTYTQIGLRQGSAMLNADTSGNKKMMILLTDGVPTFSDKVKNSVMENGILYGTNFGTTRDEPGYTAELRWPYTDSSGHRIYDTWPATLGEAKKAKDSGNVVHALGIQLAGDDGYWSEGYMSDEEVRQNMELIPTSPDLYEDADSADAVEAYLNNQAKDIIKNFNTVTDGTITDPIGTQFQYANNQATVTSVGKQTVPASELPSAAIQDGQLTVNHMNLGQDQEVQIHYQVRINTEDKDFTPEKWYPMNGQTTLTPNGDNPDNKVDFGVPSAKAPGVKLNLKKIWEEYDKDTSKRPDSLDFTLNRKDTTESNSWKQGFIRLSKSDVATDTNVWEKTNIEKVAETQGATESLWLPQFNNKGKDFAYSFEEATVNGYESSSNAAKTIWTNKKIYTPLALEITKISDQGKTPLKGAVFRLSGGSLPNVGVKLKDNGDGTYTLSDDKYKLQLNTEYTLTEVTPPAGHKATTTSWKVNVSAEGKVTINDAATGIEINDNTIKYTIENEFTKRPLLVEKYNKDSGKTLDGAKFTLKQYDDKWTNDGKVVGDDLIGSDAKSFARLAPGYYSLEETTVPTGYKKDDTVFKFQIDSAGKLLDANGKEITANSKPMTDGFYLTSDNKIVLIKYNELRDFDFSILKKNSQSNKPLADTEFSLATKEDSNTILATLKTNDEGTGQFLDASGNHYGVRPGTYVIKETKAPEGFVLLEGTFEVTINADGTVGDVTYDGKDLDKDAIKVNLKDEDNNVIELTVANTPKGQLPATGGSGIQTFIIVALALVTAAGALTICYFYRNRKELN</sequence>
<feature type="region of interest" description="Disordered" evidence="6">
    <location>
        <begin position="170"/>
        <end position="211"/>
    </location>
</feature>
<feature type="domain" description="VWFA" evidence="9">
    <location>
        <begin position="339"/>
        <end position="500"/>
    </location>
</feature>
<dbReference type="Pfam" id="PF00746">
    <property type="entry name" value="Gram_pos_anchor"/>
    <property type="match status" value="1"/>
</dbReference>
<protein>
    <submittedName>
        <fullName evidence="10">VWA domain-containing protein</fullName>
    </submittedName>
</protein>
<dbReference type="Pfam" id="PF13519">
    <property type="entry name" value="VWA_2"/>
    <property type="match status" value="1"/>
</dbReference>
<dbReference type="Gene3D" id="3.40.50.410">
    <property type="entry name" value="von Willebrand factor, type A domain"/>
    <property type="match status" value="1"/>
</dbReference>
<feature type="signal peptide" evidence="8">
    <location>
        <begin position="1"/>
        <end position="32"/>
    </location>
</feature>
<dbReference type="CDD" id="cd00198">
    <property type="entry name" value="vWFA"/>
    <property type="match status" value="1"/>
</dbReference>
<accession>A0A2G0E820</accession>
<dbReference type="Gene3D" id="2.60.40.10">
    <property type="entry name" value="Immunoglobulins"/>
    <property type="match status" value="3"/>
</dbReference>
<evidence type="ECO:0000256" key="1">
    <source>
        <dbReference type="ARBA" id="ARBA00007257"/>
    </source>
</evidence>
<feature type="transmembrane region" description="Helical" evidence="7">
    <location>
        <begin position="1197"/>
        <end position="1217"/>
    </location>
</feature>
<evidence type="ECO:0000256" key="3">
    <source>
        <dbReference type="ARBA" id="ARBA00022525"/>
    </source>
</evidence>
<evidence type="ECO:0000256" key="6">
    <source>
        <dbReference type="SAM" id="MobiDB-lite"/>
    </source>
</evidence>
<feature type="chain" id="PRO_5013746566" evidence="8">
    <location>
        <begin position="33"/>
        <end position="1224"/>
    </location>
</feature>
<keyword evidence="2" id="KW-0134">Cell wall</keyword>
<dbReference type="SUPFAM" id="SSF49478">
    <property type="entry name" value="Cna protein B-type domain"/>
    <property type="match status" value="1"/>
</dbReference>
<feature type="compositionally biased region" description="Polar residues" evidence="6">
    <location>
        <begin position="170"/>
        <end position="182"/>
    </location>
</feature>
<dbReference type="AlphaFoldDB" id="A0A2G0E820"/>
<keyword evidence="3" id="KW-0964">Secreted</keyword>
<dbReference type="EMBL" id="PCGC01000052">
    <property type="protein sequence ID" value="PHL20592.1"/>
    <property type="molecule type" value="Genomic_DNA"/>
</dbReference>
<dbReference type="PANTHER" id="PTHR36108:SF13">
    <property type="entry name" value="COLOSSIN-B-RELATED"/>
    <property type="match status" value="1"/>
</dbReference>
<dbReference type="InterPro" id="IPR013783">
    <property type="entry name" value="Ig-like_fold"/>
</dbReference>
<gene>
    <name evidence="10" type="ORF">CQR37_13380</name>
</gene>
<keyword evidence="4 8" id="KW-0732">Signal</keyword>
<dbReference type="InterPro" id="IPR002035">
    <property type="entry name" value="VWF_A"/>
</dbReference>
<keyword evidence="5" id="KW-0572">Peptidoglycan-anchor</keyword>
<dbReference type="InterPro" id="IPR041033">
    <property type="entry name" value="SpaA_PFL_dom_1"/>
</dbReference>
<dbReference type="PROSITE" id="PS50234">
    <property type="entry name" value="VWFA"/>
    <property type="match status" value="1"/>
</dbReference>
<evidence type="ECO:0000313" key="10">
    <source>
        <dbReference type="EMBL" id="PHL20592.1"/>
    </source>
</evidence>
<keyword evidence="7" id="KW-1133">Transmembrane helix</keyword>
<evidence type="ECO:0000256" key="2">
    <source>
        <dbReference type="ARBA" id="ARBA00022512"/>
    </source>
</evidence>
<evidence type="ECO:0000256" key="5">
    <source>
        <dbReference type="ARBA" id="ARBA00023088"/>
    </source>
</evidence>
<dbReference type="Gene3D" id="2.60.40.1140">
    <property type="entry name" value="Collagen-binding surface protein Cna, B-type domain"/>
    <property type="match status" value="1"/>
</dbReference>
<dbReference type="SUPFAM" id="SSF53300">
    <property type="entry name" value="vWA-like"/>
    <property type="match status" value="1"/>
</dbReference>
<dbReference type="RefSeq" id="WP_072538811.1">
    <property type="nucleotide sequence ID" value="NZ_JASAUC010000078.1"/>
</dbReference>
<dbReference type="InterPro" id="IPR019931">
    <property type="entry name" value="LPXTG_anchor"/>
</dbReference>
<dbReference type="Pfam" id="PF21426">
    <property type="entry name" value="GBS104-like_Ig"/>
    <property type="match status" value="1"/>
</dbReference>
<comment type="caution">
    <text evidence="10">The sequence shown here is derived from an EMBL/GenBank/DDBJ whole genome shotgun (WGS) entry which is preliminary data.</text>
</comment>
<organism evidence="10 11">
    <name type="scientific">Enterococcus faecium</name>
    <name type="common">Streptococcus faecium</name>
    <dbReference type="NCBI Taxonomy" id="1352"/>
    <lineage>
        <taxon>Bacteria</taxon>
        <taxon>Bacillati</taxon>
        <taxon>Bacillota</taxon>
        <taxon>Bacilli</taxon>
        <taxon>Lactobacillales</taxon>
        <taxon>Enterococcaceae</taxon>
        <taxon>Enterococcus</taxon>
    </lineage>
</organism>
<dbReference type="Proteomes" id="UP000224303">
    <property type="component" value="Unassembled WGS sequence"/>
</dbReference>
<dbReference type="SMART" id="SM00327">
    <property type="entry name" value="VWA"/>
    <property type="match status" value="1"/>
</dbReference>
<evidence type="ECO:0000256" key="4">
    <source>
        <dbReference type="ARBA" id="ARBA00022729"/>
    </source>
</evidence>
<dbReference type="InterPro" id="IPR036465">
    <property type="entry name" value="vWFA_dom_sf"/>
</dbReference>
<feature type="compositionally biased region" description="Low complexity" evidence="6">
    <location>
        <begin position="186"/>
        <end position="209"/>
    </location>
</feature>
<proteinExistence type="inferred from homology"/>
<evidence type="ECO:0000313" key="11">
    <source>
        <dbReference type="Proteomes" id="UP000224303"/>
    </source>
</evidence>
<evidence type="ECO:0000256" key="7">
    <source>
        <dbReference type="SAM" id="Phobius"/>
    </source>
</evidence>